<sequence length="275" mass="29934">MSNTIAAEMIAQASSDFDQNCANAVIIGQYLQSILTYDYVLTLGSEVYILWRCGGPVSSKVAFFFTRLYIIGFVIIDVIGTYYTPVGANSGSWMCLINVDLSFLSGKIGMAAKYGNNEPLTFTYSVSVLQSTGFTLAEMAVIAATWMDGAVYFLIVLALNIGCTINYLASETLSWLSSMIISLQPVLLSRMLINLRDASQRDIHMGLEDLSVEDDGFQDTTAELSTLGFRHSNTVRVGDDEASAGEYFPSANNIATGSSSIDHVEVYEQARDGIE</sequence>
<dbReference type="Proteomes" id="UP000076727">
    <property type="component" value="Unassembled WGS sequence"/>
</dbReference>
<keyword evidence="1" id="KW-0472">Membrane</keyword>
<feature type="transmembrane region" description="Helical" evidence="1">
    <location>
        <begin position="122"/>
        <end position="143"/>
    </location>
</feature>
<dbReference type="AlphaFoldDB" id="A0A165PAJ5"/>
<keyword evidence="1" id="KW-1133">Transmembrane helix</keyword>
<protein>
    <recommendedName>
        <fullName evidence="2">DUF6533 domain-containing protein</fullName>
    </recommendedName>
</protein>
<name>A0A165PAJ5_9APHY</name>
<feature type="transmembrane region" description="Helical" evidence="1">
    <location>
        <begin position="150"/>
        <end position="169"/>
    </location>
</feature>
<dbReference type="Pfam" id="PF20151">
    <property type="entry name" value="DUF6533"/>
    <property type="match status" value="1"/>
</dbReference>
<feature type="transmembrane region" description="Helical" evidence="1">
    <location>
        <begin position="175"/>
        <end position="193"/>
    </location>
</feature>
<accession>A0A165PAJ5</accession>
<feature type="transmembrane region" description="Helical" evidence="1">
    <location>
        <begin position="61"/>
        <end position="83"/>
    </location>
</feature>
<evidence type="ECO:0000259" key="2">
    <source>
        <dbReference type="Pfam" id="PF20151"/>
    </source>
</evidence>
<gene>
    <name evidence="3" type="ORF">DAEQUDRAFT_757879</name>
</gene>
<evidence type="ECO:0000313" key="4">
    <source>
        <dbReference type="Proteomes" id="UP000076727"/>
    </source>
</evidence>
<proteinExistence type="predicted"/>
<feature type="domain" description="DUF6533" evidence="2">
    <location>
        <begin position="34"/>
        <end position="71"/>
    </location>
</feature>
<keyword evidence="4" id="KW-1185">Reference proteome</keyword>
<reference evidence="3 4" key="1">
    <citation type="journal article" date="2016" name="Mol. Biol. Evol.">
        <title>Comparative Genomics of Early-Diverging Mushroom-Forming Fungi Provides Insights into the Origins of Lignocellulose Decay Capabilities.</title>
        <authorList>
            <person name="Nagy L.G."/>
            <person name="Riley R."/>
            <person name="Tritt A."/>
            <person name="Adam C."/>
            <person name="Daum C."/>
            <person name="Floudas D."/>
            <person name="Sun H."/>
            <person name="Yadav J.S."/>
            <person name="Pangilinan J."/>
            <person name="Larsson K.H."/>
            <person name="Matsuura K."/>
            <person name="Barry K."/>
            <person name="Labutti K."/>
            <person name="Kuo R."/>
            <person name="Ohm R.A."/>
            <person name="Bhattacharya S.S."/>
            <person name="Shirouzu T."/>
            <person name="Yoshinaga Y."/>
            <person name="Martin F.M."/>
            <person name="Grigoriev I.V."/>
            <person name="Hibbett D.S."/>
        </authorList>
    </citation>
    <scope>NUCLEOTIDE SEQUENCE [LARGE SCALE GENOMIC DNA]</scope>
    <source>
        <strain evidence="3 4">L-15889</strain>
    </source>
</reference>
<dbReference type="InterPro" id="IPR045340">
    <property type="entry name" value="DUF6533"/>
</dbReference>
<organism evidence="3 4">
    <name type="scientific">Daedalea quercina L-15889</name>
    <dbReference type="NCBI Taxonomy" id="1314783"/>
    <lineage>
        <taxon>Eukaryota</taxon>
        <taxon>Fungi</taxon>
        <taxon>Dikarya</taxon>
        <taxon>Basidiomycota</taxon>
        <taxon>Agaricomycotina</taxon>
        <taxon>Agaricomycetes</taxon>
        <taxon>Polyporales</taxon>
        <taxon>Fomitopsis</taxon>
    </lineage>
</organism>
<keyword evidence="1" id="KW-0812">Transmembrane</keyword>
<evidence type="ECO:0000313" key="3">
    <source>
        <dbReference type="EMBL" id="KZT67967.1"/>
    </source>
</evidence>
<evidence type="ECO:0000256" key="1">
    <source>
        <dbReference type="SAM" id="Phobius"/>
    </source>
</evidence>
<dbReference type="EMBL" id="KV429071">
    <property type="protein sequence ID" value="KZT67967.1"/>
    <property type="molecule type" value="Genomic_DNA"/>
</dbReference>